<protein>
    <submittedName>
        <fullName evidence="1">Lipoprotein</fullName>
    </submittedName>
</protein>
<gene>
    <name evidence="1" type="ordered locus">Psefu_1568</name>
</gene>
<dbReference type="HOGENOM" id="CLU_3156799_0_0_6"/>
<sequence length="48" mass="5419">MKNVGEAASARQKQAIKRSVRVVHEHFEPVFNAVMATQVVFHQPVSRC</sequence>
<keyword evidence="1" id="KW-0449">Lipoprotein</keyword>
<dbReference type="AlphaFoldDB" id="F6AH06"/>
<dbReference type="Proteomes" id="UP000000686">
    <property type="component" value="Chromosome"/>
</dbReference>
<accession>F6AH06</accession>
<proteinExistence type="predicted"/>
<dbReference type="KEGG" id="pfv:Psefu_1568"/>
<evidence type="ECO:0000313" key="1">
    <source>
        <dbReference type="EMBL" id="AEF21544.1"/>
    </source>
</evidence>
<organism evidence="1 2">
    <name type="scientific">Pseudomonas fulva (strain 12-X)</name>
    <dbReference type="NCBI Taxonomy" id="743720"/>
    <lineage>
        <taxon>Bacteria</taxon>
        <taxon>Pseudomonadati</taxon>
        <taxon>Pseudomonadota</taxon>
        <taxon>Gammaproteobacteria</taxon>
        <taxon>Pseudomonadales</taxon>
        <taxon>Pseudomonadaceae</taxon>
        <taxon>Pseudomonas</taxon>
    </lineage>
</organism>
<evidence type="ECO:0000313" key="2">
    <source>
        <dbReference type="Proteomes" id="UP000000686"/>
    </source>
</evidence>
<reference evidence="1 2" key="1">
    <citation type="submission" date="2011-04" db="EMBL/GenBank/DDBJ databases">
        <title>Complete sequence of Pseudomonas fulva 12-X.</title>
        <authorList>
            <consortium name="US DOE Joint Genome Institute"/>
            <person name="Lucas S."/>
            <person name="Han J."/>
            <person name="Lapidus A."/>
            <person name="Cheng J.-F."/>
            <person name="Goodwin L."/>
            <person name="Pitluck S."/>
            <person name="Peters L."/>
            <person name="Mikhailova N."/>
            <person name="Pagani I."/>
            <person name="Davenport K."/>
            <person name="Han C."/>
            <person name="Tapia R."/>
            <person name="Land M."/>
            <person name="Hauser L."/>
            <person name="Kyrpides N."/>
            <person name="Ivanova N."/>
            <person name="Pagani I."/>
            <person name="Lcollab F.I."/>
            <person name="Woyke T."/>
        </authorList>
    </citation>
    <scope>NUCLEOTIDE SEQUENCE [LARGE SCALE GENOMIC DNA]</scope>
    <source>
        <strain evidence="2">12-X</strain>
    </source>
</reference>
<keyword evidence="2" id="KW-1185">Reference proteome</keyword>
<dbReference type="EMBL" id="CP002727">
    <property type="protein sequence ID" value="AEF21544.1"/>
    <property type="molecule type" value="Genomic_DNA"/>
</dbReference>
<name>F6AH06_PSEF1</name>